<dbReference type="Proteomes" id="UP001432027">
    <property type="component" value="Unassembled WGS sequence"/>
</dbReference>
<feature type="compositionally biased region" description="Basic and acidic residues" evidence="1">
    <location>
        <begin position="22"/>
        <end position="46"/>
    </location>
</feature>
<feature type="non-terminal residue" evidence="2">
    <location>
        <position position="1"/>
    </location>
</feature>
<sequence>YTEAMEKQPKMTQAAFNRLQKQKAEKGNEGRPNRDEHRRNEEWDKLGHPNPRICYRTLAGKPYISILISEVDGAEMETLATLAGMPPRNRHGGDGVVAKKLKFMIVRGKGGEIKDRRGKVLLWMEMYGRTEFNEDDKIIFNVDTRVLEASIKTALETKKISLALAESFPFGSNQHACQLTAASNLASLIQAWMVKRRTSIDQLLLRGPSPPRNTIWFEASILRRCPSHQEDE</sequence>
<protein>
    <recommendedName>
        <fullName evidence="4">Ribosomal protein</fullName>
    </recommendedName>
</protein>
<keyword evidence="3" id="KW-1185">Reference proteome</keyword>
<dbReference type="AlphaFoldDB" id="A0AAV5T6T5"/>
<organism evidence="2 3">
    <name type="scientific">Pristionchus entomophagus</name>
    <dbReference type="NCBI Taxonomy" id="358040"/>
    <lineage>
        <taxon>Eukaryota</taxon>
        <taxon>Metazoa</taxon>
        <taxon>Ecdysozoa</taxon>
        <taxon>Nematoda</taxon>
        <taxon>Chromadorea</taxon>
        <taxon>Rhabditida</taxon>
        <taxon>Rhabditina</taxon>
        <taxon>Diplogasteromorpha</taxon>
        <taxon>Diplogasteroidea</taxon>
        <taxon>Neodiplogasteridae</taxon>
        <taxon>Pristionchus</taxon>
    </lineage>
</organism>
<proteinExistence type="predicted"/>
<gene>
    <name evidence="2" type="ORF">PENTCL1PPCAC_10429</name>
</gene>
<name>A0AAV5T6T5_9BILA</name>
<feature type="region of interest" description="Disordered" evidence="1">
    <location>
        <begin position="1"/>
        <end position="46"/>
    </location>
</feature>
<evidence type="ECO:0000313" key="2">
    <source>
        <dbReference type="EMBL" id="GMS88254.1"/>
    </source>
</evidence>
<evidence type="ECO:0000256" key="1">
    <source>
        <dbReference type="SAM" id="MobiDB-lite"/>
    </source>
</evidence>
<comment type="caution">
    <text evidence="2">The sequence shown here is derived from an EMBL/GenBank/DDBJ whole genome shotgun (WGS) entry which is preliminary data.</text>
</comment>
<accession>A0AAV5T6T5</accession>
<evidence type="ECO:0000313" key="3">
    <source>
        <dbReference type="Proteomes" id="UP001432027"/>
    </source>
</evidence>
<dbReference type="EMBL" id="BTSX01000003">
    <property type="protein sequence ID" value="GMS88254.1"/>
    <property type="molecule type" value="Genomic_DNA"/>
</dbReference>
<reference evidence="2" key="1">
    <citation type="submission" date="2023-10" db="EMBL/GenBank/DDBJ databases">
        <title>Genome assembly of Pristionchus species.</title>
        <authorList>
            <person name="Yoshida K."/>
            <person name="Sommer R.J."/>
        </authorList>
    </citation>
    <scope>NUCLEOTIDE SEQUENCE</scope>
    <source>
        <strain evidence="2">RS0144</strain>
    </source>
</reference>
<evidence type="ECO:0008006" key="4">
    <source>
        <dbReference type="Google" id="ProtNLM"/>
    </source>
</evidence>